<dbReference type="PROSITE" id="PS50885">
    <property type="entry name" value="HAMP"/>
    <property type="match status" value="1"/>
</dbReference>
<keyword evidence="7 13" id="KW-0418">Kinase</keyword>
<gene>
    <name evidence="13" type="ORF">SAMN05192563_1004194</name>
</gene>
<comment type="catalytic activity">
    <reaction evidence="1">
        <text>ATP + protein L-histidine = ADP + protein N-phospho-L-histidine.</text>
        <dbReference type="EC" id="2.7.13.3"/>
    </reaction>
</comment>
<comment type="subcellular location">
    <subcellularLocation>
        <location evidence="2">Membrane</location>
    </subcellularLocation>
</comment>
<keyword evidence="6 10" id="KW-0812">Transmembrane</keyword>
<proteinExistence type="predicted"/>
<dbReference type="InterPro" id="IPR005467">
    <property type="entry name" value="His_kinase_dom"/>
</dbReference>
<reference evidence="13 14" key="1">
    <citation type="submission" date="2016-10" db="EMBL/GenBank/DDBJ databases">
        <authorList>
            <person name="de Groot N.N."/>
        </authorList>
    </citation>
    <scope>NUCLEOTIDE SEQUENCE [LARGE SCALE GENOMIC DNA]</scope>
    <source>
        <strain evidence="13 14">LMG 27731</strain>
    </source>
</reference>
<dbReference type="PANTHER" id="PTHR45436:SF8">
    <property type="entry name" value="HISTIDINE KINASE"/>
    <property type="match status" value="1"/>
</dbReference>
<dbReference type="GO" id="GO:0000155">
    <property type="term" value="F:phosphorelay sensor kinase activity"/>
    <property type="evidence" value="ECO:0007669"/>
    <property type="project" value="InterPro"/>
</dbReference>
<evidence type="ECO:0000256" key="2">
    <source>
        <dbReference type="ARBA" id="ARBA00004370"/>
    </source>
</evidence>
<dbReference type="EC" id="2.7.13.3" evidence="3"/>
<keyword evidence="5" id="KW-0808">Transferase</keyword>
<dbReference type="InterPro" id="IPR003660">
    <property type="entry name" value="HAMP_dom"/>
</dbReference>
<evidence type="ECO:0000256" key="4">
    <source>
        <dbReference type="ARBA" id="ARBA00022553"/>
    </source>
</evidence>
<dbReference type="OrthoDB" id="9809766at2"/>
<dbReference type="SUPFAM" id="SSF158472">
    <property type="entry name" value="HAMP domain-like"/>
    <property type="match status" value="1"/>
</dbReference>
<dbReference type="InterPro" id="IPR036890">
    <property type="entry name" value="HATPase_C_sf"/>
</dbReference>
<keyword evidence="4" id="KW-0597">Phosphoprotein</keyword>
<evidence type="ECO:0000259" key="11">
    <source>
        <dbReference type="PROSITE" id="PS50109"/>
    </source>
</evidence>
<evidence type="ECO:0000256" key="10">
    <source>
        <dbReference type="SAM" id="Phobius"/>
    </source>
</evidence>
<organism evidence="13 14">
    <name type="scientific">Paraburkholderia aspalathi</name>
    <dbReference type="NCBI Taxonomy" id="1324617"/>
    <lineage>
        <taxon>Bacteria</taxon>
        <taxon>Pseudomonadati</taxon>
        <taxon>Pseudomonadota</taxon>
        <taxon>Betaproteobacteria</taxon>
        <taxon>Burkholderiales</taxon>
        <taxon>Burkholderiaceae</taxon>
        <taxon>Paraburkholderia</taxon>
    </lineage>
</organism>
<dbReference type="CDD" id="cd00075">
    <property type="entry name" value="HATPase"/>
    <property type="match status" value="1"/>
</dbReference>
<dbReference type="Pfam" id="PF00672">
    <property type="entry name" value="HAMP"/>
    <property type="match status" value="1"/>
</dbReference>
<evidence type="ECO:0000256" key="7">
    <source>
        <dbReference type="ARBA" id="ARBA00022777"/>
    </source>
</evidence>
<dbReference type="SMART" id="SM00304">
    <property type="entry name" value="HAMP"/>
    <property type="match status" value="1"/>
</dbReference>
<dbReference type="AlphaFoldDB" id="A0A1I7B5I8"/>
<feature type="transmembrane region" description="Helical" evidence="10">
    <location>
        <begin position="20"/>
        <end position="40"/>
    </location>
</feature>
<name>A0A1I7B5I8_9BURK</name>
<protein>
    <recommendedName>
        <fullName evidence="3">histidine kinase</fullName>
        <ecNumber evidence="3">2.7.13.3</ecNumber>
    </recommendedName>
</protein>
<evidence type="ECO:0000256" key="5">
    <source>
        <dbReference type="ARBA" id="ARBA00022679"/>
    </source>
</evidence>
<dbReference type="PANTHER" id="PTHR45436">
    <property type="entry name" value="SENSOR HISTIDINE KINASE YKOH"/>
    <property type="match status" value="1"/>
</dbReference>
<evidence type="ECO:0000256" key="8">
    <source>
        <dbReference type="ARBA" id="ARBA00022989"/>
    </source>
</evidence>
<dbReference type="SUPFAM" id="SSF55874">
    <property type="entry name" value="ATPase domain of HSP90 chaperone/DNA topoisomerase II/histidine kinase"/>
    <property type="match status" value="1"/>
</dbReference>
<dbReference type="Proteomes" id="UP000198844">
    <property type="component" value="Unassembled WGS sequence"/>
</dbReference>
<evidence type="ECO:0000313" key="13">
    <source>
        <dbReference type="EMBL" id="SFT82456.1"/>
    </source>
</evidence>
<keyword evidence="8 10" id="KW-1133">Transmembrane helix</keyword>
<dbReference type="SMART" id="SM00387">
    <property type="entry name" value="HATPase_c"/>
    <property type="match status" value="1"/>
</dbReference>
<evidence type="ECO:0000256" key="6">
    <source>
        <dbReference type="ARBA" id="ARBA00022692"/>
    </source>
</evidence>
<dbReference type="Gene3D" id="3.30.565.10">
    <property type="entry name" value="Histidine kinase-like ATPase, C-terminal domain"/>
    <property type="match status" value="1"/>
</dbReference>
<evidence type="ECO:0000256" key="3">
    <source>
        <dbReference type="ARBA" id="ARBA00012438"/>
    </source>
</evidence>
<dbReference type="PROSITE" id="PS50109">
    <property type="entry name" value="HIS_KIN"/>
    <property type="match status" value="1"/>
</dbReference>
<dbReference type="GO" id="GO:0005886">
    <property type="term" value="C:plasma membrane"/>
    <property type="evidence" value="ECO:0007669"/>
    <property type="project" value="TreeGrafter"/>
</dbReference>
<dbReference type="Gene3D" id="1.10.287.130">
    <property type="match status" value="1"/>
</dbReference>
<dbReference type="EMBL" id="FPBH01000004">
    <property type="protein sequence ID" value="SFT82456.1"/>
    <property type="molecule type" value="Genomic_DNA"/>
</dbReference>
<evidence type="ECO:0000259" key="12">
    <source>
        <dbReference type="PROSITE" id="PS50885"/>
    </source>
</evidence>
<evidence type="ECO:0000313" key="14">
    <source>
        <dbReference type="Proteomes" id="UP000198844"/>
    </source>
</evidence>
<evidence type="ECO:0000256" key="9">
    <source>
        <dbReference type="ARBA" id="ARBA00023012"/>
    </source>
</evidence>
<feature type="domain" description="Histidine kinase" evidence="11">
    <location>
        <begin position="244"/>
        <end position="455"/>
    </location>
</feature>
<dbReference type="Pfam" id="PF02518">
    <property type="entry name" value="HATPase_c"/>
    <property type="match status" value="1"/>
</dbReference>
<evidence type="ECO:0000256" key="1">
    <source>
        <dbReference type="ARBA" id="ARBA00000085"/>
    </source>
</evidence>
<dbReference type="CDD" id="cd06225">
    <property type="entry name" value="HAMP"/>
    <property type="match status" value="1"/>
</dbReference>
<dbReference type="InterPro" id="IPR050428">
    <property type="entry name" value="TCS_sensor_his_kinase"/>
</dbReference>
<dbReference type="SUPFAM" id="SSF47384">
    <property type="entry name" value="Homodimeric domain of signal transducing histidine kinase"/>
    <property type="match status" value="1"/>
</dbReference>
<accession>A0A1I7B5I8</accession>
<dbReference type="InterPro" id="IPR003594">
    <property type="entry name" value="HATPase_dom"/>
</dbReference>
<dbReference type="InterPro" id="IPR036097">
    <property type="entry name" value="HisK_dim/P_sf"/>
</dbReference>
<feature type="domain" description="HAMP" evidence="12">
    <location>
        <begin position="184"/>
        <end position="236"/>
    </location>
</feature>
<feature type="transmembrane region" description="Helical" evidence="10">
    <location>
        <begin position="160"/>
        <end position="184"/>
    </location>
</feature>
<sequence length="461" mass="50291">MDNFNGAAMPVLRMSAVRGLLVYLLVFIVATSLFSTFVYWHSANALFIQTDSTLVWEARYFASIPADALPKEINSQLARERPINFFGLFDADGSRVAGDIVALPDAARRLESPGTANFSIGLRERSAPVRTRILAQRREHGRILVIARDLSDVTALRSSILRGLLVGNGVVFGVTFVAGLLLAARQTRRISHVMEAVDRIARGELHRRLADNGRDEFGRLANLVDTMLDDVERLMQEVKGACDSIAHDLRTPLSRARLHLVQYLSDMKHAAVEPVNRALAEIDVTLMRFAALLRLSEIEAGALPERFPAVSLALLVEKIGEILEPFADERGVLLKQELAQVPLVSGDGQLLFEAFYNLVENAVKFSCRGGTVTVRTVAGPIGPALVVQDSGPGIPASELPLVGRRFFRGRAAAGVPGSGLGLSLALAVARLHRCRLIFADAEPGTEARFEFRADSMEPEQV</sequence>
<keyword evidence="10" id="KW-0472">Membrane</keyword>
<keyword evidence="9" id="KW-0902">Two-component regulatory system</keyword>